<keyword evidence="8" id="KW-1185">Reference proteome</keyword>
<dbReference type="WBParaSite" id="PDA_v2.g9743.t1">
    <property type="protein sequence ID" value="PDA_v2.g9743.t1"/>
    <property type="gene ID" value="PDA_v2.g9743"/>
</dbReference>
<dbReference type="Proteomes" id="UP000887578">
    <property type="component" value="Unplaced"/>
</dbReference>
<dbReference type="GO" id="GO:0012505">
    <property type="term" value="C:endomembrane system"/>
    <property type="evidence" value="ECO:0007669"/>
    <property type="project" value="UniProtKB-SubCell"/>
</dbReference>
<evidence type="ECO:0000256" key="3">
    <source>
        <dbReference type="ARBA" id="ARBA00022692"/>
    </source>
</evidence>
<dbReference type="InterPro" id="IPR051068">
    <property type="entry name" value="MFS_Domain-Containing_Protein"/>
</dbReference>
<evidence type="ECO:0000256" key="2">
    <source>
        <dbReference type="ARBA" id="ARBA00022448"/>
    </source>
</evidence>
<evidence type="ECO:0000256" key="4">
    <source>
        <dbReference type="ARBA" id="ARBA00022989"/>
    </source>
</evidence>
<sequence length="164" mass="18662">MYNNDDLKFSNGTELTGCNTDKYEWCNSFNPINIIVYYIAYTFILGISNPNLNVTFGTLFSKIIGPRPQQIEQGWLQVAGTSGRMIGSVSMSAVQSKFGPKWVWNVMIGLCTVTLSAWILFRRRMIPLTIPIEYAEFHDENDPDARKNKKKPKKLDSNVLDVET</sequence>
<dbReference type="GO" id="GO:0005765">
    <property type="term" value="C:lysosomal membrane"/>
    <property type="evidence" value="ECO:0007669"/>
    <property type="project" value="TreeGrafter"/>
</dbReference>
<dbReference type="PANTHER" id="PTHR23510">
    <property type="entry name" value="INNER MEMBRANE TRANSPORT PROTEIN YAJR"/>
    <property type="match status" value="1"/>
</dbReference>
<feature type="region of interest" description="Disordered" evidence="6">
    <location>
        <begin position="140"/>
        <end position="164"/>
    </location>
</feature>
<dbReference type="PANTHER" id="PTHR23510:SF3">
    <property type="entry name" value="MAJOR FACILITATOR SUPERFAMILY DOMAIN-CONTAINING PROTEIN 8"/>
    <property type="match status" value="1"/>
</dbReference>
<feature type="transmembrane region" description="Helical" evidence="7">
    <location>
        <begin position="102"/>
        <end position="121"/>
    </location>
</feature>
<evidence type="ECO:0000313" key="9">
    <source>
        <dbReference type="WBParaSite" id="PDA_v2.g9743.t1"/>
    </source>
</evidence>
<dbReference type="AlphaFoldDB" id="A0A914R0J1"/>
<dbReference type="SUPFAM" id="SSF103473">
    <property type="entry name" value="MFS general substrate transporter"/>
    <property type="match status" value="1"/>
</dbReference>
<reference evidence="9" key="1">
    <citation type="submission" date="2022-11" db="UniProtKB">
        <authorList>
            <consortium name="WormBaseParasite"/>
        </authorList>
    </citation>
    <scope>IDENTIFICATION</scope>
</reference>
<dbReference type="Gene3D" id="1.20.1250.20">
    <property type="entry name" value="MFS general substrate transporter like domains"/>
    <property type="match status" value="1"/>
</dbReference>
<evidence type="ECO:0000256" key="1">
    <source>
        <dbReference type="ARBA" id="ARBA00004127"/>
    </source>
</evidence>
<keyword evidence="2" id="KW-0813">Transport</keyword>
<evidence type="ECO:0000256" key="5">
    <source>
        <dbReference type="ARBA" id="ARBA00023136"/>
    </source>
</evidence>
<proteinExistence type="predicted"/>
<protein>
    <submittedName>
        <fullName evidence="9">Uncharacterized protein</fullName>
    </submittedName>
</protein>
<keyword evidence="5 7" id="KW-0472">Membrane</keyword>
<accession>A0A914R0J1</accession>
<name>A0A914R0J1_9BILA</name>
<evidence type="ECO:0000256" key="6">
    <source>
        <dbReference type="SAM" id="MobiDB-lite"/>
    </source>
</evidence>
<keyword evidence="4 7" id="KW-1133">Transmembrane helix</keyword>
<evidence type="ECO:0000256" key="7">
    <source>
        <dbReference type="SAM" id="Phobius"/>
    </source>
</evidence>
<comment type="subcellular location">
    <subcellularLocation>
        <location evidence="1">Endomembrane system</location>
        <topology evidence="1">Multi-pass membrane protein</topology>
    </subcellularLocation>
</comment>
<organism evidence="8 9">
    <name type="scientific">Panagrolaimus davidi</name>
    <dbReference type="NCBI Taxonomy" id="227884"/>
    <lineage>
        <taxon>Eukaryota</taxon>
        <taxon>Metazoa</taxon>
        <taxon>Ecdysozoa</taxon>
        <taxon>Nematoda</taxon>
        <taxon>Chromadorea</taxon>
        <taxon>Rhabditida</taxon>
        <taxon>Tylenchina</taxon>
        <taxon>Panagrolaimomorpha</taxon>
        <taxon>Panagrolaimoidea</taxon>
        <taxon>Panagrolaimidae</taxon>
        <taxon>Panagrolaimus</taxon>
    </lineage>
</organism>
<evidence type="ECO:0000313" key="8">
    <source>
        <dbReference type="Proteomes" id="UP000887578"/>
    </source>
</evidence>
<dbReference type="InterPro" id="IPR036259">
    <property type="entry name" value="MFS_trans_sf"/>
</dbReference>
<keyword evidence="3 7" id="KW-0812">Transmembrane</keyword>